<sequence length="2965" mass="310017">MKHRRVWKAVAAALTASALLAPGSAQAQRAPSMGEGAPVGQSGIQLYNFRDYLSSGSGEIVCPASPAPATPYCTPTLPANNVLARMERLFAFLKANDIKNVELYGYPGNPFPSDSSPQGNLQGSMDLRALGDKYGIRFPGRHGSLNESRWDAEIAHAKILGQDHLGEGSSGGAGGLGSYNQTLTTATQLNKLGKRSVEAGVGPAYFHNHAGEFSTRFVDTSGDGRNKSAWEIVMERTDPRWVVAQIDIGWAVCGASGHATPVDPGVGATYVDQMIQKFGRRVISFHVKDMAAGGISPSCGDNDQRVLGQGAINFAPLFSSGKNKTRYYFSERDPVGLGGPTNFNPFTNAGDGAKALRADPKPSLKASPKLFPSVPKGTPASANQAPIKVTNDGDAPLVIASGANAIKIEADDADGGATTAGDFAVVSDDCAGKTLAPNATCTVNVGFKPTRSNYTSVARLVIDSNSDDAVERVLIAGAQVPPKVLVFRGATDATNTAGVDALKALGTANDFLVEDTANATAFTTTNLANYRAVVFLDNKGDLLNAGQETALQSYIQGGGGFVGIGGAAEAETANTFITGLIGARPDGASPTTASDQVLVAGDRVHPASRDLPLQSTVNDIWYRWTTRPTGQVHTLARYRAPGAAAGDGTTTGGTDWPIAWCRDYQGGRSVYTGLGRTAAAYGQDNLKKHLLGAIQWAGGLVRGGCKATILSNYSTDRVVNAASGNLNNTGESHGVAPASNGWVFYIGRADCRTDAERGAMIGQASSPKILDFANRNVGVGCGTVHIFDPKAANGTVNSGVTKAGVIPVYGDRGSGDEVNGKIETGLLGVVPSPDFATTGHIYLQYYPTFNPDNPVLPGLADGDARRVTKISQARVSRFTIDLATKQLKLNSEVPIFKYDAQVYSCCHRGGGMAFDSQGNLYVTTGDSNSSQSTNGYSGNFQPLRCPVGPANEVSNNHCGTANFSYRDARRTAGNTNDYNGKMLRFNPIEQIADGAKPTVGVGTTYSLPTTASPNGPNLFDGNEGGGGKTKPEIYAMGLRNPSRMSIDPKTDIPYAAWVGPDAQNPSATQGPSTYESATQLPSAGNYGWPYCMGNQQAYRDRTSDGNLRTTNAAGYVTGGPASAPTNGWYDCKNLVNDSTNNTGLTTLPHTTGTGKDAGTARAHNVWYSRGNTNGANGCPDFARPTGADNAPDYGSAPTSKCPYITASGATVFDGPVYRYDDKATDNAVRWPEYWDGRWFLNDYGNSSVKHALLLDPATAASGSQPIYADSFRGGLPWGANYMDSKFGPDGALYVQVYEGFFSTGNNAGLYKITYTGGADTPGPDPQWKATTTAREVDFALGATGGVGYEWDFGDGTPVSSAATPRHVYAEPGTYTAKLTVTYADGEKATKTTSVTVGSDSSAPTLTVQLNGQTPAGRYTAPVEVTVRATDGTGASGVEWIERRVDGGAWTRATNSGNAEPFETKFTVSGAGTHTVEYRARDKAGNVTDPVGSVTFAIDSAGGGSCNPLSDQFNGTSVDPKWQLLNGVAGKEPTVANGHLTMPLLRGDLYEDQGTAQTLVQAAPSGSWVATAKIAHANINTDGEAAGLALINSLNPNHLLKTTIQYKGDVDPNTTGNQPGKWAERVLTSNNAAITLPPATVPWPNSGGLTLAGDYVWVRFVYDDVAKTVTTWSSTNGTTFTSFGAPISVTQYLSGAGGLRVGVFGKHDGSADDSVTFDAFNVVATAEPQTPADNCGGTGCGPLSDQFTGTTLDSKWQTLNPVAGKAPTVADGHLTMPMLRGDLYTTTATSQALLQTVPSGSWVATAKFKHANINADGRAAGLTLINSISPNHLLKTTLQYKSDADPNTTGSQPGKWAERVLTSNNASVILPPATVPWPNSGALNLSGEYVYVRFVYDDATKQVTTWSSANGTTFASFGAPISVTQYLSQAGGLRVGVFAKHDGSADSTVDFDAFNVVSGADPQTPGDDCGGAKGCPQVDEFNGTSLDPKWEIANPTPENVAVADGKLALTTAQGDVSGANFTARNIVMQAVPTGPWSVTTKMDHSTISANGRAGGMLVYGSNGPNYLAKLGVQYKTTDLSGQPMNGIWAERVLTSNNTINSGFGGQYPNTGKLTPPSNDLWLRASFDGTNLISEYSLDGTTFAKIAPDVPVTAATFGANGITKVGLFVKHDSGGAAAPIRFDSFNVTADSCGGGDTSAPRTTHTLDPATADGSAGWYKNNVKVTLAATDNDGGSGVDYTEYRKQGTATWTRYSAAFTIEDAGSTTIEYRSVDKKGNTEGTRSVSFKIDKATPTTSVKLDGAAPKATYEGPVAVDLDATDGTGSGISKTEVRVDGGEWKPYVEEETILNSAADLAKWAQAGAGGMTWSTEDGGYARTFSGFGMPWYPVKEYGDFVVKLQWRDSSTGTSGNGGVFVRFPNPAEAITRTAANRYPCQVGSGQNDPAWVAIYCGHEIQINDNQPSEPQKTGSVYNFSALNATQAKVQPRGTWVDYEIKVVGQTYTITRNGEVLQTFENTPGKTSSRSGDPSTTDRQFSKGYIGLQNHGASDVIDYRNIRVEPLDSGSVKSGFTVTGNGAHKVEFRSTDVAGNVETAKSVDFTIGSQPAGEKTPPVTTSSLNPASPGAGGTYTGPVDVTLSATDPAETSTGGGGAAKTLDVNAFPDHWEPNALTATVGDTVRWNFPTATAGTVHDLWLIKPSDPQGYTGTRLTNNNGGIALPGDPSITQTVSEVGTYSFLCKIHANMTGTIAVTSGGTTVPGSGVDFTEYRVNGGAWTKKTNTSNASPFVTTFKAEAEGAYAVEYRSADKAGNTEATKSVSFEIKKPSDSTSVDTDLNAQVPRAMGISIGGTVTFGAIQPGVAKDYDAGTIVRATSSVASSKLTIFDPSSTATGHLVNGAFAMPQAVKVAVGSAFAPLGGSANPTVLGTWAHPLANEAVELKFRQSVAEGDRLLEGNYSKRVTLTLSATTP</sequence>
<feature type="compositionally biased region" description="Polar residues" evidence="1">
    <location>
        <begin position="2511"/>
        <end position="2530"/>
    </location>
</feature>
<dbReference type="Gene3D" id="3.40.50.880">
    <property type="match status" value="1"/>
</dbReference>
<dbReference type="RefSeq" id="WP_270024069.1">
    <property type="nucleotide sequence ID" value="NZ_JAPDDP010000007.1"/>
</dbReference>
<dbReference type="PANTHER" id="PTHR40469:SF2">
    <property type="entry name" value="GALACTOSE-BINDING DOMAIN-LIKE SUPERFAMILY PROTEIN"/>
    <property type="match status" value="1"/>
</dbReference>
<dbReference type="Proteomes" id="UP001147653">
    <property type="component" value="Unassembled WGS sequence"/>
</dbReference>
<dbReference type="Gene3D" id="3.30.1920.20">
    <property type="match status" value="1"/>
</dbReference>
<dbReference type="Pfam" id="PF06439">
    <property type="entry name" value="3keto-disac_hyd"/>
    <property type="match status" value="1"/>
</dbReference>
<dbReference type="InterPro" id="IPR000601">
    <property type="entry name" value="PKD_dom"/>
</dbReference>
<keyword evidence="5" id="KW-1185">Reference proteome</keyword>
<dbReference type="Gene3D" id="2.60.40.420">
    <property type="entry name" value="Cupredoxins - blue copper proteins"/>
    <property type="match status" value="1"/>
</dbReference>
<feature type="region of interest" description="Disordered" evidence="1">
    <location>
        <begin position="2511"/>
        <end position="2533"/>
    </location>
</feature>
<dbReference type="Gene3D" id="2.60.40.10">
    <property type="entry name" value="Immunoglobulins"/>
    <property type="match status" value="3"/>
</dbReference>
<dbReference type="SUPFAM" id="SSF51658">
    <property type="entry name" value="Xylose isomerase-like"/>
    <property type="match status" value="1"/>
</dbReference>
<dbReference type="Pfam" id="PF18911">
    <property type="entry name" value="PKD_4"/>
    <property type="match status" value="1"/>
</dbReference>
<dbReference type="Gene3D" id="2.120.10.30">
    <property type="entry name" value="TolB, C-terminal domain"/>
    <property type="match status" value="1"/>
</dbReference>
<dbReference type="InterPro" id="IPR036237">
    <property type="entry name" value="Xyl_isomerase-like_sf"/>
</dbReference>
<protein>
    <submittedName>
        <fullName evidence="4">ThuA domain-containing protein</fullName>
    </submittedName>
</protein>
<dbReference type="InterPro" id="IPR029010">
    <property type="entry name" value="ThuA-like"/>
</dbReference>
<dbReference type="NCBIfam" id="NF047446">
    <property type="entry name" value="barrel_OmpL47"/>
    <property type="match status" value="3"/>
</dbReference>
<feature type="chain" id="PRO_5040946777" evidence="2">
    <location>
        <begin position="28"/>
        <end position="2965"/>
    </location>
</feature>
<reference evidence="4" key="1">
    <citation type="submission" date="2022-10" db="EMBL/GenBank/DDBJ databases">
        <title>The WGS of Solirubrobacter phytolaccae KCTC 29190.</title>
        <authorList>
            <person name="Jiang Z."/>
        </authorList>
    </citation>
    <scope>NUCLEOTIDE SEQUENCE</scope>
    <source>
        <strain evidence="4">KCTC 29190</strain>
    </source>
</reference>
<evidence type="ECO:0000256" key="2">
    <source>
        <dbReference type="SAM" id="SignalP"/>
    </source>
</evidence>
<dbReference type="SMART" id="SM00089">
    <property type="entry name" value="PKD"/>
    <property type="match status" value="1"/>
</dbReference>
<dbReference type="InterPro" id="IPR011042">
    <property type="entry name" value="6-blade_b-propeller_TolB-like"/>
</dbReference>
<dbReference type="PROSITE" id="PS50093">
    <property type="entry name" value="PKD"/>
    <property type="match status" value="1"/>
</dbReference>
<dbReference type="SUPFAM" id="SSF49503">
    <property type="entry name" value="Cupredoxins"/>
    <property type="match status" value="1"/>
</dbReference>
<feature type="region of interest" description="Disordered" evidence="1">
    <location>
        <begin position="364"/>
        <end position="388"/>
    </location>
</feature>
<dbReference type="SUPFAM" id="SSF49299">
    <property type="entry name" value="PKD domain"/>
    <property type="match status" value="1"/>
</dbReference>
<dbReference type="InterPro" id="IPR058094">
    <property type="entry name" value="Ig-like_OmpL47-like"/>
</dbReference>
<dbReference type="CDD" id="cd00146">
    <property type="entry name" value="PKD"/>
    <property type="match status" value="1"/>
</dbReference>
<comment type="caution">
    <text evidence="4">The sequence shown here is derived from an EMBL/GenBank/DDBJ whole genome shotgun (WGS) entry which is preliminary data.</text>
</comment>
<name>A0A9X3S708_9ACTN</name>
<feature type="region of interest" description="Disordered" evidence="1">
    <location>
        <begin position="2598"/>
        <end position="2628"/>
    </location>
</feature>
<dbReference type="Gene3D" id="3.20.20.150">
    <property type="entry name" value="Divalent-metal-dependent TIM barrel enzymes"/>
    <property type="match status" value="1"/>
</dbReference>
<dbReference type="GO" id="GO:0005975">
    <property type="term" value="P:carbohydrate metabolic process"/>
    <property type="evidence" value="ECO:0007669"/>
    <property type="project" value="UniProtKB-ARBA"/>
</dbReference>
<gene>
    <name evidence="4" type="ORF">OJ997_05620</name>
</gene>
<evidence type="ECO:0000313" key="4">
    <source>
        <dbReference type="EMBL" id="MDA0179763.1"/>
    </source>
</evidence>
<feature type="signal peptide" evidence="2">
    <location>
        <begin position="1"/>
        <end position="27"/>
    </location>
</feature>
<feature type="region of interest" description="Disordered" evidence="1">
    <location>
        <begin position="1007"/>
        <end position="1026"/>
    </location>
</feature>
<dbReference type="Pfam" id="PF07995">
    <property type="entry name" value="GSDH"/>
    <property type="match status" value="1"/>
</dbReference>
<dbReference type="InterPro" id="IPR013783">
    <property type="entry name" value="Ig-like_fold"/>
</dbReference>
<dbReference type="Gene3D" id="2.60.120.560">
    <property type="entry name" value="Exo-inulinase, domain 1"/>
    <property type="match status" value="1"/>
</dbReference>
<organism evidence="4 5">
    <name type="scientific">Solirubrobacter phytolaccae</name>
    <dbReference type="NCBI Taxonomy" id="1404360"/>
    <lineage>
        <taxon>Bacteria</taxon>
        <taxon>Bacillati</taxon>
        <taxon>Actinomycetota</taxon>
        <taxon>Thermoleophilia</taxon>
        <taxon>Solirubrobacterales</taxon>
        <taxon>Solirubrobacteraceae</taxon>
        <taxon>Solirubrobacter</taxon>
    </lineage>
</organism>
<dbReference type="SUPFAM" id="SSF52317">
    <property type="entry name" value="Class I glutamine amidotransferase-like"/>
    <property type="match status" value="1"/>
</dbReference>
<proteinExistence type="predicted"/>
<evidence type="ECO:0000256" key="1">
    <source>
        <dbReference type="SAM" id="MobiDB-lite"/>
    </source>
</evidence>
<evidence type="ECO:0000259" key="3">
    <source>
        <dbReference type="PROSITE" id="PS50093"/>
    </source>
</evidence>
<dbReference type="Pfam" id="PF06283">
    <property type="entry name" value="ThuA"/>
    <property type="match status" value="1"/>
</dbReference>
<keyword evidence="2" id="KW-0732">Signal</keyword>
<dbReference type="PANTHER" id="PTHR40469">
    <property type="entry name" value="SECRETED GLYCOSYL HYDROLASE"/>
    <property type="match status" value="1"/>
</dbReference>
<feature type="domain" description="PKD" evidence="3">
    <location>
        <begin position="1346"/>
        <end position="1396"/>
    </location>
</feature>
<dbReference type="InterPro" id="IPR012938">
    <property type="entry name" value="Glc/Sorbosone_DH"/>
</dbReference>
<dbReference type="InterPro" id="IPR013320">
    <property type="entry name" value="ConA-like_dom_sf"/>
</dbReference>
<dbReference type="InterPro" id="IPR022409">
    <property type="entry name" value="PKD/Chitinase_dom"/>
</dbReference>
<dbReference type="SUPFAM" id="SSF49899">
    <property type="entry name" value="Concanavalin A-like lectins/glucanases"/>
    <property type="match status" value="3"/>
</dbReference>
<evidence type="ECO:0000313" key="5">
    <source>
        <dbReference type="Proteomes" id="UP001147653"/>
    </source>
</evidence>
<dbReference type="InterPro" id="IPR035986">
    <property type="entry name" value="PKD_dom_sf"/>
</dbReference>
<dbReference type="Gene3D" id="2.60.120.200">
    <property type="match status" value="3"/>
</dbReference>
<dbReference type="InterPro" id="IPR008972">
    <property type="entry name" value="Cupredoxin"/>
</dbReference>
<dbReference type="InterPro" id="IPR029062">
    <property type="entry name" value="Class_I_gatase-like"/>
</dbReference>
<dbReference type="InterPro" id="IPR041542">
    <property type="entry name" value="GH43_C2"/>
</dbReference>
<dbReference type="Pfam" id="PF17851">
    <property type="entry name" value="GH43_C2"/>
    <property type="match status" value="1"/>
</dbReference>
<dbReference type="EMBL" id="JAPDDP010000007">
    <property type="protein sequence ID" value="MDA0179763.1"/>
    <property type="molecule type" value="Genomic_DNA"/>
</dbReference>
<dbReference type="InterPro" id="IPR010496">
    <property type="entry name" value="AL/BT2_dom"/>
</dbReference>
<accession>A0A9X3S708</accession>
<dbReference type="GO" id="GO:0016787">
    <property type="term" value="F:hydrolase activity"/>
    <property type="evidence" value="ECO:0007669"/>
    <property type="project" value="InterPro"/>
</dbReference>